<dbReference type="PROSITE" id="PS51257">
    <property type="entry name" value="PROKAR_LIPOPROTEIN"/>
    <property type="match status" value="1"/>
</dbReference>
<dbReference type="EMBL" id="CP124577">
    <property type="protein sequence ID" value="WZE67621.1"/>
    <property type="molecule type" value="Genomic_DNA"/>
</dbReference>
<name>A0AAU6RBN0_9STAP</name>
<dbReference type="RefSeq" id="WP_420494403.1">
    <property type="nucleotide sequence ID" value="NZ_CP124577.1"/>
</dbReference>
<evidence type="ECO:0000256" key="2">
    <source>
        <dbReference type="SAM" id="MobiDB-lite"/>
    </source>
</evidence>
<dbReference type="Gene3D" id="2.60.40.1240">
    <property type="match status" value="1"/>
</dbReference>
<feature type="compositionally biased region" description="Acidic residues" evidence="2">
    <location>
        <begin position="182"/>
        <end position="193"/>
    </location>
</feature>
<accession>A0AAU6RBN0</accession>
<sequence length="359" mass="39940">MKKILSSGLAISILLAGCGEESSQENKTTNKPKEEKYISDEKIKKEFQKTIDVYSKELMNIKQSSESGNVQGVLATFETSGNKVESAAQDFKKFLDNNKEPVKYEKPSESMVKFGQVLGKFIGSTSEVIKKVDDGKMSEEEGEKKFEELNKDMETQLKDIDDVELKAFMDKEGIKYDSLELLAEDDNPVEESTDDSKNDEDTSSLNPLDDFKSKKKTNVNKVIQAGPAELTINNLELGEIKVTPDNEYNFSSTKAGENAQIVILDVTLKNTGNTPADYYADQAELMTSSGEQVEPSLLTDSDLVVEMKGPVKSTGKIVYELKDTKVDDLSSISYIAEPYFDDETGENLSEEQIIELQIK</sequence>
<reference evidence="4" key="1">
    <citation type="submission" date="2023-04" db="EMBL/GenBank/DDBJ databases">
        <title>Macrococci isolated from food, foodproducing animals, and human clinical materials.</title>
        <authorList>
            <person name="Maslanova I."/>
            <person name="Svec P."/>
            <person name="Sedlacek I."/>
            <person name="Novakova D."/>
            <person name="Keller J.E."/>
            <person name="Schwendener S."/>
            <person name="Finstrlova A."/>
            <person name="Botka T."/>
            <person name="Kovarovic V."/>
            <person name="Petras P."/>
            <person name="Perreten V."/>
            <person name="Pantucek R."/>
        </authorList>
    </citation>
    <scope>NUCLEOTIDE SEQUENCE</scope>
    <source>
        <strain evidence="4">NRL/St 21/332</strain>
    </source>
</reference>
<organism evidence="4">
    <name type="scientific">Macrococcus psychrotolerans</name>
    <dbReference type="NCBI Taxonomy" id="3039389"/>
    <lineage>
        <taxon>Bacteria</taxon>
        <taxon>Bacillati</taxon>
        <taxon>Bacillota</taxon>
        <taxon>Bacilli</taxon>
        <taxon>Bacillales</taxon>
        <taxon>Staphylococcaceae</taxon>
        <taxon>Macrococcus</taxon>
    </lineage>
</organism>
<evidence type="ECO:0000313" key="4">
    <source>
        <dbReference type="EMBL" id="WZE67621.1"/>
    </source>
</evidence>
<evidence type="ECO:0000256" key="1">
    <source>
        <dbReference type="ARBA" id="ARBA00022729"/>
    </source>
</evidence>
<feature type="domain" description="DUF4352" evidence="3">
    <location>
        <begin position="218"/>
        <end position="338"/>
    </location>
</feature>
<keyword evidence="1" id="KW-0732">Signal</keyword>
<dbReference type="AlphaFoldDB" id="A0AAU6RBN0"/>
<dbReference type="InterPro" id="IPR029050">
    <property type="entry name" value="Immunoprotect_excell_Ig-like"/>
</dbReference>
<proteinExistence type="predicted"/>
<dbReference type="Pfam" id="PF11611">
    <property type="entry name" value="DUF4352"/>
    <property type="match status" value="1"/>
</dbReference>
<dbReference type="InterPro" id="IPR029051">
    <property type="entry name" value="DUF4352"/>
</dbReference>
<evidence type="ECO:0000259" key="3">
    <source>
        <dbReference type="Pfam" id="PF11611"/>
    </source>
</evidence>
<gene>
    <name evidence="4" type="ORF">QA541_04980</name>
</gene>
<feature type="region of interest" description="Disordered" evidence="2">
    <location>
        <begin position="179"/>
        <end position="212"/>
    </location>
</feature>
<protein>
    <submittedName>
        <fullName evidence="4">DUF4352 domain-containing protein</fullName>
    </submittedName>
</protein>